<gene>
    <name evidence="1" type="ORF">LTR37_021554</name>
</gene>
<sequence length="371" mass="41399">MGVYIVALGISAGEQLDFELDWLLKLRLVVARQGEQDVARWWNTTGQLSARGASVLARGFPRTHYFAQARSVFAAAETRCAEVFGLAGAVTIWRLDDEVEEAFDQQWERWLDQAGDWSAFFEGLASGSAADLRTVLLDYALVDHSEMNLLDELSVDSSGQSIRIGDRYSGPGLLKRSRRRAGGPLRDGRPMKAPAEWSQRLLRKGVLIPETYRLFADWDFGLTTEENLARGLEGRAATQGWDAEVLATVRRRVRDFPRMRSLITLAQRGLPMNDWRDCLRLWVGATEEPFHSFAMGWLFEEKVRGRSTIRSEELVPVVDAAASTRPGKAAPISDYSRIRAARDLLKTATDLGMIEGTGPARVYSGIAMSDD</sequence>
<name>A0ACC3M8G1_9PEZI</name>
<accession>A0ACC3M8G1</accession>
<evidence type="ECO:0000313" key="2">
    <source>
        <dbReference type="Proteomes" id="UP001281147"/>
    </source>
</evidence>
<keyword evidence="2" id="KW-1185">Reference proteome</keyword>
<organism evidence="1 2">
    <name type="scientific">Vermiconidia calcicola</name>
    <dbReference type="NCBI Taxonomy" id="1690605"/>
    <lineage>
        <taxon>Eukaryota</taxon>
        <taxon>Fungi</taxon>
        <taxon>Dikarya</taxon>
        <taxon>Ascomycota</taxon>
        <taxon>Pezizomycotina</taxon>
        <taxon>Dothideomycetes</taxon>
        <taxon>Dothideomycetidae</taxon>
        <taxon>Mycosphaerellales</taxon>
        <taxon>Extremaceae</taxon>
        <taxon>Vermiconidia</taxon>
    </lineage>
</organism>
<dbReference type="Proteomes" id="UP001281147">
    <property type="component" value="Unassembled WGS sequence"/>
</dbReference>
<comment type="caution">
    <text evidence="1">The sequence shown here is derived from an EMBL/GenBank/DDBJ whole genome shotgun (WGS) entry which is preliminary data.</text>
</comment>
<proteinExistence type="predicted"/>
<protein>
    <submittedName>
        <fullName evidence="1">Uncharacterized protein</fullName>
    </submittedName>
</protein>
<evidence type="ECO:0000313" key="1">
    <source>
        <dbReference type="EMBL" id="KAK3675415.1"/>
    </source>
</evidence>
<feature type="non-terminal residue" evidence="1">
    <location>
        <position position="371"/>
    </location>
</feature>
<dbReference type="EMBL" id="JAUTXU010000838">
    <property type="protein sequence ID" value="KAK3675415.1"/>
    <property type="molecule type" value="Genomic_DNA"/>
</dbReference>
<reference evidence="1" key="1">
    <citation type="submission" date="2023-07" db="EMBL/GenBank/DDBJ databases">
        <title>Black Yeasts Isolated from many extreme environments.</title>
        <authorList>
            <person name="Coleine C."/>
            <person name="Stajich J.E."/>
            <person name="Selbmann L."/>
        </authorList>
    </citation>
    <scope>NUCLEOTIDE SEQUENCE</scope>
    <source>
        <strain evidence="1">CCFEE 5714</strain>
    </source>
</reference>